<dbReference type="InterPro" id="IPR050587">
    <property type="entry name" value="GNT1/Glycosyltrans_8"/>
</dbReference>
<evidence type="ECO:0000256" key="12">
    <source>
        <dbReference type="ARBA" id="ARBA00052293"/>
    </source>
</evidence>
<evidence type="ECO:0000256" key="7">
    <source>
        <dbReference type="ARBA" id="ARBA00023180"/>
    </source>
</evidence>
<dbReference type="EMBL" id="JABCIY010000025">
    <property type="protein sequence ID" value="KAF7196515.1"/>
    <property type="molecule type" value="Genomic_DNA"/>
</dbReference>
<dbReference type="CDD" id="cd02537">
    <property type="entry name" value="GT8_Glycogenin"/>
    <property type="match status" value="1"/>
</dbReference>
<accession>A0A8H6RRC5</accession>
<feature type="region of interest" description="Disordered" evidence="14">
    <location>
        <begin position="577"/>
        <end position="621"/>
    </location>
</feature>
<dbReference type="InterPro" id="IPR002495">
    <property type="entry name" value="Glyco_trans_8"/>
</dbReference>
<feature type="compositionally biased region" description="Low complexity" evidence="14">
    <location>
        <begin position="867"/>
        <end position="887"/>
    </location>
</feature>
<dbReference type="AlphaFoldDB" id="A0A8H6RRC5"/>
<comment type="similarity">
    <text evidence="9">Belongs to the glycosyltransferase 8 family. Glycogenin subfamily.</text>
</comment>
<keyword evidence="16" id="KW-1185">Reference proteome</keyword>
<evidence type="ECO:0000256" key="8">
    <source>
        <dbReference type="ARBA" id="ARBA00023211"/>
    </source>
</evidence>
<feature type="compositionally biased region" description="Basic and acidic residues" evidence="14">
    <location>
        <begin position="704"/>
        <end position="713"/>
    </location>
</feature>
<feature type="compositionally biased region" description="Polar residues" evidence="14">
    <location>
        <begin position="846"/>
        <end position="866"/>
    </location>
</feature>
<keyword evidence="4" id="KW-0808">Transferase</keyword>
<dbReference type="EC" id="2.4.1.186" evidence="10"/>
<comment type="catalytic activity">
    <reaction evidence="12">
        <text>L-tyrosyl-[glycogenin] + UDP-alpha-D-glucose = alpha-D-glucosyl-L-tyrosyl-[glycogenin] + UDP + H(+)</text>
        <dbReference type="Rhea" id="RHEA:23360"/>
        <dbReference type="Rhea" id="RHEA-COMP:14604"/>
        <dbReference type="Rhea" id="RHEA-COMP:14605"/>
        <dbReference type="ChEBI" id="CHEBI:15378"/>
        <dbReference type="ChEBI" id="CHEBI:46858"/>
        <dbReference type="ChEBI" id="CHEBI:58223"/>
        <dbReference type="ChEBI" id="CHEBI:58885"/>
        <dbReference type="ChEBI" id="CHEBI:140573"/>
        <dbReference type="EC" id="2.4.1.186"/>
    </reaction>
</comment>
<reference evidence="15" key="1">
    <citation type="submission" date="2020-04" db="EMBL/GenBank/DDBJ databases">
        <title>Draft genome resource of the tomato pathogen Pseudocercospora fuligena.</title>
        <authorList>
            <person name="Zaccaron A."/>
        </authorList>
    </citation>
    <scope>NUCLEOTIDE SEQUENCE</scope>
    <source>
        <strain evidence="15">PF001</strain>
    </source>
</reference>
<keyword evidence="7" id="KW-0325">Glycoprotein</keyword>
<dbReference type="GO" id="GO:0008466">
    <property type="term" value="F:glycogenin glucosyltransferase activity"/>
    <property type="evidence" value="ECO:0007669"/>
    <property type="project" value="UniProtKB-EC"/>
</dbReference>
<dbReference type="Pfam" id="PF01501">
    <property type="entry name" value="Glyco_transf_8"/>
    <property type="match status" value="1"/>
</dbReference>
<name>A0A8H6RRC5_9PEZI</name>
<dbReference type="SUPFAM" id="SSF53448">
    <property type="entry name" value="Nucleotide-diphospho-sugar transferases"/>
    <property type="match status" value="1"/>
</dbReference>
<feature type="region of interest" description="Disordered" evidence="14">
    <location>
        <begin position="274"/>
        <end position="336"/>
    </location>
</feature>
<feature type="compositionally biased region" description="Low complexity" evidence="14">
    <location>
        <begin position="792"/>
        <end position="831"/>
    </location>
</feature>
<dbReference type="OrthoDB" id="2014201at2759"/>
<gene>
    <name evidence="15" type="ORF">HII31_02243</name>
</gene>
<dbReference type="GO" id="GO:0005737">
    <property type="term" value="C:cytoplasm"/>
    <property type="evidence" value="ECO:0007669"/>
    <property type="project" value="UniProtKB-SubCell"/>
</dbReference>
<comment type="caution">
    <text evidence="15">The sequence shown here is derived from an EMBL/GenBank/DDBJ whole genome shotgun (WGS) entry which is preliminary data.</text>
</comment>
<sequence length="933" mass="103314">MNDAYLPANHQHKCTGAAVLAHSLRDCGTKKKLACLVVQDGLLASTIEELQSLYNYVIPIERIGNPQPGNLYLMNRPDLLYTFTKINLWRQVQFRKIVYIDADVVALRAPEELFDIPDSFAAAPDVGWPDAFNSGVMVLTPDMGEYYALRGLANSGDSFDGADQGLLNQYYEYRPWKRLSFTYNTTPSANYQYEPAYRYWKRNITLVHFIGKDKPWQRAREEKGAPNAFQEMLSRWWAVYDRHFQVSTSDYISGQRNAVVNYVRGQQEAASESFSATGYPVATTQPAPPPQPFPAQGQPYYTPHQGGEANEQRQQHYQPPNYHSHHHTGTATPSFAERGEPAENLAQGYQQPVPTVEQRKFSAPHMEWDATRGAPPIDARPEAADFPTTTYEFNTNPAPFRPPPSYPEPPKDMYYQVPPPPSQSAPKPKLIFPWEERENSRPTRRFIEDEAAPPPPELEQEASYVDELEVSTDKNIEPVTPTIKVTDDPWTSFAQQRNAWDEVNGINDYVRALTAFQKNRGKVQVVQENVPSVGVPTTTDVQQHVLSPSNEPKPEDLIEKVEQARERRESLILTDFPTADDRPSLPVTPAPRRRSTFWGDEGRDDEADLPPAEGVPDQADWDPNVQLENLRRSSLIGPGDLKLPGGKPLPKRTMPTTAVPIPEHALNHPHVPIANSGDGTHEGSVDYQQLNYVAGASGGSSPHGLDRLAKGHQSHDEYFRSASGVLTSEQSDSRSKSQGVSFGESSTISESDQTTSSSSADSSRNQSQESDDWTTSFRTGAQQTRSERKPFSEFSSSSFSSETRTTSSFFSGSNESTSNTTSNNASSFMSSILSGDHGRLSETERNTALNAASGSSTLPGSFPTTPSESSGFFQRSSGGESSFFGEPGFDKPSSGAVDEVEAKRDGKDFPGMPIEEPMSPKTERKGVAFGDDQ</sequence>
<evidence type="ECO:0000256" key="2">
    <source>
        <dbReference type="ARBA" id="ARBA00004496"/>
    </source>
</evidence>
<keyword evidence="8" id="KW-0464">Manganese</keyword>
<evidence type="ECO:0000256" key="3">
    <source>
        <dbReference type="ARBA" id="ARBA00022490"/>
    </source>
</evidence>
<dbReference type="FunFam" id="3.90.550.10:FF:000092">
    <property type="entry name" value="Glycogenin 2"/>
    <property type="match status" value="1"/>
</dbReference>
<evidence type="ECO:0000256" key="9">
    <source>
        <dbReference type="ARBA" id="ARBA00038162"/>
    </source>
</evidence>
<evidence type="ECO:0000256" key="4">
    <source>
        <dbReference type="ARBA" id="ARBA00022679"/>
    </source>
</evidence>
<dbReference type="GO" id="GO:0005978">
    <property type="term" value="P:glycogen biosynthetic process"/>
    <property type="evidence" value="ECO:0007669"/>
    <property type="project" value="UniProtKB-KW"/>
</dbReference>
<dbReference type="GO" id="GO:0046872">
    <property type="term" value="F:metal ion binding"/>
    <property type="evidence" value="ECO:0007669"/>
    <property type="project" value="UniProtKB-KW"/>
</dbReference>
<evidence type="ECO:0000256" key="1">
    <source>
        <dbReference type="ARBA" id="ARBA00001936"/>
    </source>
</evidence>
<comment type="cofactor">
    <cofactor evidence="1">
        <name>Mn(2+)</name>
        <dbReference type="ChEBI" id="CHEBI:29035"/>
    </cofactor>
</comment>
<feature type="compositionally biased region" description="Polar residues" evidence="14">
    <location>
        <begin position="724"/>
        <end position="740"/>
    </location>
</feature>
<evidence type="ECO:0000256" key="6">
    <source>
        <dbReference type="ARBA" id="ARBA00023056"/>
    </source>
</evidence>
<proteinExistence type="inferred from homology"/>
<keyword evidence="6" id="KW-0320">Glycogen biosynthesis</keyword>
<feature type="compositionally biased region" description="Basic and acidic residues" evidence="14">
    <location>
        <begin position="836"/>
        <end position="845"/>
    </location>
</feature>
<comment type="catalytic activity">
    <reaction evidence="11">
        <text>[1,4-alpha-D-glucosyl](n)-L-tyrosyl-[glycogenin] + UDP-alpha-D-glucose = [1,4-alpha-D-glucosyl](n+1)-L-tyrosyl-[glycogenin] + UDP + H(+)</text>
        <dbReference type="Rhea" id="RHEA:56560"/>
        <dbReference type="Rhea" id="RHEA-COMP:14606"/>
        <dbReference type="Rhea" id="RHEA-COMP:14607"/>
        <dbReference type="ChEBI" id="CHEBI:15378"/>
        <dbReference type="ChEBI" id="CHEBI:58223"/>
        <dbReference type="ChEBI" id="CHEBI:58885"/>
        <dbReference type="ChEBI" id="CHEBI:140574"/>
        <dbReference type="EC" id="2.4.1.186"/>
    </reaction>
</comment>
<keyword evidence="5" id="KW-0479">Metal-binding</keyword>
<organism evidence="15 16">
    <name type="scientific">Pseudocercospora fuligena</name>
    <dbReference type="NCBI Taxonomy" id="685502"/>
    <lineage>
        <taxon>Eukaryota</taxon>
        <taxon>Fungi</taxon>
        <taxon>Dikarya</taxon>
        <taxon>Ascomycota</taxon>
        <taxon>Pezizomycotina</taxon>
        <taxon>Dothideomycetes</taxon>
        <taxon>Dothideomycetidae</taxon>
        <taxon>Mycosphaerellales</taxon>
        <taxon>Mycosphaerellaceae</taxon>
        <taxon>Pseudocercospora</taxon>
    </lineage>
</organism>
<evidence type="ECO:0000256" key="5">
    <source>
        <dbReference type="ARBA" id="ARBA00022723"/>
    </source>
</evidence>
<protein>
    <recommendedName>
        <fullName evidence="10">glycogenin glucosyltransferase</fullName>
        <ecNumber evidence="10">2.4.1.186</ecNumber>
    </recommendedName>
</protein>
<feature type="region of interest" description="Disordered" evidence="14">
    <location>
        <begin position="694"/>
        <end position="713"/>
    </location>
</feature>
<evidence type="ECO:0000313" key="15">
    <source>
        <dbReference type="EMBL" id="KAF7196515.1"/>
    </source>
</evidence>
<keyword evidence="3" id="KW-0963">Cytoplasm</keyword>
<comment type="subcellular location">
    <subcellularLocation>
        <location evidence="2">Cytoplasm</location>
    </subcellularLocation>
</comment>
<feature type="compositionally biased region" description="Polar residues" evidence="14">
    <location>
        <begin position="773"/>
        <end position="784"/>
    </location>
</feature>
<feature type="compositionally biased region" description="Low complexity" evidence="14">
    <location>
        <begin position="744"/>
        <end position="768"/>
    </location>
</feature>
<evidence type="ECO:0000256" key="11">
    <source>
        <dbReference type="ARBA" id="ARBA00050886"/>
    </source>
</evidence>
<dbReference type="InterPro" id="IPR029044">
    <property type="entry name" value="Nucleotide-diphossugar_trans"/>
</dbReference>
<dbReference type="Gene3D" id="3.90.550.10">
    <property type="entry name" value="Spore Coat Polysaccharide Biosynthesis Protein SpsA, Chain A"/>
    <property type="match status" value="1"/>
</dbReference>
<dbReference type="Proteomes" id="UP000660729">
    <property type="component" value="Unassembled WGS sequence"/>
</dbReference>
<evidence type="ECO:0000256" key="14">
    <source>
        <dbReference type="SAM" id="MobiDB-lite"/>
    </source>
</evidence>
<evidence type="ECO:0000256" key="10">
    <source>
        <dbReference type="ARBA" id="ARBA00038934"/>
    </source>
</evidence>
<dbReference type="PANTHER" id="PTHR11183">
    <property type="entry name" value="GLYCOGENIN SUBFAMILY MEMBER"/>
    <property type="match status" value="1"/>
</dbReference>
<evidence type="ECO:0000313" key="16">
    <source>
        <dbReference type="Proteomes" id="UP000660729"/>
    </source>
</evidence>
<feature type="region of interest" description="Disordered" evidence="14">
    <location>
        <begin position="723"/>
        <end position="933"/>
    </location>
</feature>
<comment type="function">
    <text evidence="13">Self-glucosylating initiator of glycogen synthesis. It catalyzes the formation of a short alpha (1,4)-glucosyl chain covalently attached via a glucose 1-O-tyrosyl linkage to internal tyrosine residues and these chains act as primers for the elongation reaction catalyzed by glycogen synthase.</text>
</comment>
<evidence type="ECO:0000256" key="13">
    <source>
        <dbReference type="ARBA" id="ARBA00057883"/>
    </source>
</evidence>